<feature type="signal peptide" evidence="3">
    <location>
        <begin position="1"/>
        <end position="20"/>
    </location>
</feature>
<reference evidence="5 6" key="1">
    <citation type="submission" date="2019-07" db="EMBL/GenBank/DDBJ databases">
        <title>Rhodococcus cavernicolus sp. nov., isolated from a cave.</title>
        <authorList>
            <person name="Lee S.D."/>
        </authorList>
    </citation>
    <scope>NUCLEOTIDE SEQUENCE [LARGE SCALE GENOMIC DNA]</scope>
    <source>
        <strain evidence="5 6">C1-24</strain>
    </source>
</reference>
<dbReference type="PROSITE" id="PS51257">
    <property type="entry name" value="PROKAR_LIPOPROTEIN"/>
    <property type="match status" value="1"/>
</dbReference>
<proteinExistence type="inferred from homology"/>
<dbReference type="RefSeq" id="WP_149429991.1">
    <property type="nucleotide sequence ID" value="NZ_VLNY01000003.1"/>
</dbReference>
<dbReference type="AlphaFoldDB" id="A0A5A7SGN2"/>
<evidence type="ECO:0000256" key="2">
    <source>
        <dbReference type="ARBA" id="ARBA00093774"/>
    </source>
</evidence>
<dbReference type="InterPro" id="IPR058644">
    <property type="entry name" value="Mtb12-like_C"/>
</dbReference>
<evidence type="ECO:0000259" key="4">
    <source>
        <dbReference type="Pfam" id="PF26580"/>
    </source>
</evidence>
<comment type="caution">
    <text evidence="5">The sequence shown here is derived from an EMBL/GenBank/DDBJ whole genome shotgun (WGS) entry which is preliminary data.</text>
</comment>
<evidence type="ECO:0000256" key="1">
    <source>
        <dbReference type="ARBA" id="ARBA00022729"/>
    </source>
</evidence>
<protein>
    <recommendedName>
        <fullName evidence="4">Low molecular weight antigen MTB12-like C-terminal domain-containing protein</fullName>
    </recommendedName>
</protein>
<evidence type="ECO:0000313" key="6">
    <source>
        <dbReference type="Proteomes" id="UP000322244"/>
    </source>
</evidence>
<gene>
    <name evidence="5" type="ORF">FOY51_09720</name>
</gene>
<name>A0A5A7SGN2_9NOCA</name>
<dbReference type="Pfam" id="PF26580">
    <property type="entry name" value="Mtb12_C"/>
    <property type="match status" value="1"/>
</dbReference>
<feature type="chain" id="PRO_5039408768" description="Low molecular weight antigen MTB12-like C-terminal domain-containing protein" evidence="3">
    <location>
        <begin position="21"/>
        <end position="159"/>
    </location>
</feature>
<organism evidence="5 6">
    <name type="scientific">Antrihabitans cavernicola</name>
    <dbReference type="NCBI Taxonomy" id="2495913"/>
    <lineage>
        <taxon>Bacteria</taxon>
        <taxon>Bacillati</taxon>
        <taxon>Actinomycetota</taxon>
        <taxon>Actinomycetes</taxon>
        <taxon>Mycobacteriales</taxon>
        <taxon>Nocardiaceae</taxon>
        <taxon>Antrihabitans</taxon>
    </lineage>
</organism>
<keyword evidence="1 3" id="KW-0732">Signal</keyword>
<accession>A0A5A7SGN2</accession>
<feature type="domain" description="Low molecular weight antigen MTB12-like C-terminal" evidence="4">
    <location>
        <begin position="50"/>
        <end position="158"/>
    </location>
</feature>
<evidence type="ECO:0000313" key="5">
    <source>
        <dbReference type="EMBL" id="KAA0023645.1"/>
    </source>
</evidence>
<sequence length="159" mass="15992">MILRKHLFATVAIVAALGLASCSSDDSTDSAAASSTVASSSAVAAAPAADAPSAQQLQDSLTLLADPVKSATEKAATVVNGDARLANITTMTQGLANYPVTFAVADIKVEGNKADAKVTVTSPHGSAPLSMTWENVGGTWKLSDASNCQLLAMGRAPCS</sequence>
<dbReference type="Proteomes" id="UP000322244">
    <property type="component" value="Unassembled WGS sequence"/>
</dbReference>
<evidence type="ECO:0000256" key="3">
    <source>
        <dbReference type="SAM" id="SignalP"/>
    </source>
</evidence>
<comment type="similarity">
    <text evidence="2">Belongs to the MTB12 family.</text>
</comment>
<dbReference type="EMBL" id="VLNY01000003">
    <property type="protein sequence ID" value="KAA0023645.1"/>
    <property type="molecule type" value="Genomic_DNA"/>
</dbReference>
<keyword evidence="6" id="KW-1185">Reference proteome</keyword>
<dbReference type="OrthoDB" id="4381452at2"/>